<sequence>MDFHSLPRRELQALCKKNRIPANITNVAMADALRALHAGGAIEGMEETLWNQSPKNVQAISTDLPGSSRRTSARRAVAPALVEPREQQASPLPRARRVTAKAAEIEKLFSEEEEEDKEEKDGPVETTPIALVKRSTTKKSQGATTTRNTRRTSKKDDVEAAEGLVKPTKTPATRTGRRPTARRGAESSVGVEEGTEDTVVSSRITTRRTRQSSKSIAVDDPTTTVRRCTRTRAGASIRQMETLAQEEAATAVEQVEEGEYDETQCGFFFPLIPPCLSSFLIRDRLCELYIVVQAKNYTEGHDGSRNNTSDLATGKMPDLEEPEGTVGEKCGQDSNLDVVEADLPQSQLEKDGLIPESEGSDDVNELENETQPEEGIKTHDSLERDDTKPSDSTPGDASHLCFMKSPEMIEEETDGDHQDKDVHGENCEQECNVVVEDTSLPLHQLAVDDAEVVNEEPVPDAERGCEGEQESPVEGLVSCSENLEIDGDAVREESKNEEETKNSSVLDLSALKKDEEESGNGEDEIPEEAVDNTAEVAASSPPQQIHLYSTSSERSNAVDSTAETLTQVEVGAASGLALKTAGVVFEADKSENKIEHGDRCQHRDADDENKILAESTMTAVICGEDDAEKQSSHVDLNCMSLRKLKMLYKEKISDLNSKVEGRRLALAEINKNII</sequence>
<proteinExistence type="predicted"/>
<feature type="compositionally biased region" description="Basic and acidic residues" evidence="1">
    <location>
        <begin position="374"/>
        <end position="389"/>
    </location>
</feature>
<feature type="region of interest" description="Disordered" evidence="1">
    <location>
        <begin position="345"/>
        <end position="423"/>
    </location>
</feature>
<dbReference type="AlphaFoldDB" id="A0AAV8RSQ5"/>
<organism evidence="2 3">
    <name type="scientific">Ensete ventricosum</name>
    <name type="common">Abyssinian banana</name>
    <name type="synonym">Musa ensete</name>
    <dbReference type="NCBI Taxonomy" id="4639"/>
    <lineage>
        <taxon>Eukaryota</taxon>
        <taxon>Viridiplantae</taxon>
        <taxon>Streptophyta</taxon>
        <taxon>Embryophyta</taxon>
        <taxon>Tracheophyta</taxon>
        <taxon>Spermatophyta</taxon>
        <taxon>Magnoliopsida</taxon>
        <taxon>Liliopsida</taxon>
        <taxon>Zingiberales</taxon>
        <taxon>Musaceae</taxon>
        <taxon>Ensete</taxon>
    </lineage>
</organism>
<dbReference type="PANTHER" id="PTHR33621:SF2">
    <property type="entry name" value="RIBOSOMAL L1 DOMAIN-CONTAINING PROTEIN"/>
    <property type="match status" value="1"/>
</dbReference>
<feature type="region of interest" description="Disordered" evidence="1">
    <location>
        <begin position="108"/>
        <end position="197"/>
    </location>
</feature>
<dbReference type="PANTHER" id="PTHR33621">
    <property type="entry name" value="ASPARTIC/GLUTAMIC ACID-RICH PROTEIN"/>
    <property type="match status" value="1"/>
</dbReference>
<feature type="region of interest" description="Disordered" evidence="1">
    <location>
        <begin position="449"/>
        <end position="544"/>
    </location>
</feature>
<feature type="region of interest" description="Disordered" evidence="1">
    <location>
        <begin position="299"/>
        <end position="331"/>
    </location>
</feature>
<feature type="compositionally biased region" description="Acidic residues" evidence="1">
    <location>
        <begin position="358"/>
        <end position="372"/>
    </location>
</feature>
<feature type="compositionally biased region" description="Basic and acidic residues" evidence="1">
    <location>
        <begin position="488"/>
        <end position="501"/>
    </location>
</feature>
<keyword evidence="3" id="KW-1185">Reference proteome</keyword>
<comment type="caution">
    <text evidence="2">The sequence shown here is derived from an EMBL/GenBank/DDBJ whole genome shotgun (WGS) entry which is preliminary data.</text>
</comment>
<evidence type="ECO:0000313" key="2">
    <source>
        <dbReference type="EMBL" id="KAJ8505408.1"/>
    </source>
</evidence>
<accession>A0AAV8RSQ5</accession>
<evidence type="ECO:0000256" key="1">
    <source>
        <dbReference type="SAM" id="MobiDB-lite"/>
    </source>
</evidence>
<feature type="compositionally biased region" description="Acidic residues" evidence="1">
    <location>
        <begin position="516"/>
        <end position="530"/>
    </location>
</feature>
<feature type="compositionally biased region" description="Low complexity" evidence="1">
    <location>
        <begin position="188"/>
        <end position="197"/>
    </location>
</feature>
<name>A0AAV8RSQ5_ENSVE</name>
<dbReference type="EMBL" id="JAQQAF010000002">
    <property type="protein sequence ID" value="KAJ8505408.1"/>
    <property type="molecule type" value="Genomic_DNA"/>
</dbReference>
<feature type="compositionally biased region" description="Acidic residues" evidence="1">
    <location>
        <begin position="449"/>
        <end position="459"/>
    </location>
</feature>
<evidence type="ECO:0000313" key="3">
    <source>
        <dbReference type="Proteomes" id="UP001222027"/>
    </source>
</evidence>
<reference evidence="2 3" key="1">
    <citation type="submission" date="2022-12" db="EMBL/GenBank/DDBJ databases">
        <title>Chromosome-scale assembly of the Ensete ventricosum genome.</title>
        <authorList>
            <person name="Dussert Y."/>
            <person name="Stocks J."/>
            <person name="Wendawek A."/>
            <person name="Woldeyes F."/>
            <person name="Nichols R.A."/>
            <person name="Borrell J.S."/>
        </authorList>
    </citation>
    <scope>NUCLEOTIDE SEQUENCE [LARGE SCALE GENOMIC DNA]</scope>
    <source>
        <strain evidence="3">cv. Maze</strain>
        <tissue evidence="2">Seeds</tissue>
    </source>
</reference>
<dbReference type="Proteomes" id="UP001222027">
    <property type="component" value="Unassembled WGS sequence"/>
</dbReference>
<feature type="region of interest" description="Disordered" evidence="1">
    <location>
        <begin position="79"/>
        <end position="98"/>
    </location>
</feature>
<gene>
    <name evidence="2" type="ORF">OPV22_006294</name>
</gene>
<protein>
    <submittedName>
        <fullName evidence="2">Uncharacterized protein</fullName>
    </submittedName>
</protein>